<dbReference type="Proteomes" id="UP000249547">
    <property type="component" value="Unassembled WGS sequence"/>
</dbReference>
<reference evidence="1 2" key="1">
    <citation type="submission" date="2018-06" db="EMBL/GenBank/DDBJ databases">
        <title>Genomic Encyclopedia of Archaeal and Bacterial Type Strains, Phase II (KMG-II): from individual species to whole genera.</title>
        <authorList>
            <person name="Goeker M."/>
        </authorList>
    </citation>
    <scope>NUCLEOTIDE SEQUENCE [LARGE SCALE GENOMIC DNA]</scope>
    <source>
        <strain evidence="1 2">DSM 23857</strain>
    </source>
</reference>
<dbReference type="NCBIfam" id="NF038153">
    <property type="entry name" value="lant_leader_L1a"/>
    <property type="match status" value="1"/>
</dbReference>
<evidence type="ECO:0000313" key="1">
    <source>
        <dbReference type="EMBL" id="RAJ08756.1"/>
    </source>
</evidence>
<dbReference type="AlphaFoldDB" id="A0A327QVR8"/>
<name>A0A327QVR8_9BACT</name>
<dbReference type="InterPro" id="IPR058238">
    <property type="entry name" value="Lant_leader_dom"/>
</dbReference>
<keyword evidence="2" id="KW-1185">Reference proteome</keyword>
<protein>
    <recommendedName>
        <fullName evidence="3">Natural product</fullName>
    </recommendedName>
</protein>
<dbReference type="EMBL" id="QLLL01000002">
    <property type="protein sequence ID" value="RAJ08756.1"/>
    <property type="molecule type" value="Genomic_DNA"/>
</dbReference>
<organism evidence="1 2">
    <name type="scientific">Chitinophaga skermanii</name>
    <dbReference type="NCBI Taxonomy" id="331697"/>
    <lineage>
        <taxon>Bacteria</taxon>
        <taxon>Pseudomonadati</taxon>
        <taxon>Bacteroidota</taxon>
        <taxon>Chitinophagia</taxon>
        <taxon>Chitinophagales</taxon>
        <taxon>Chitinophagaceae</taxon>
        <taxon>Chitinophaga</taxon>
    </lineage>
</organism>
<evidence type="ECO:0000313" key="2">
    <source>
        <dbReference type="Proteomes" id="UP000249547"/>
    </source>
</evidence>
<gene>
    <name evidence="1" type="ORF">LX64_01410</name>
</gene>
<accession>A0A327QVR8</accession>
<sequence length="55" mass="6174">MKKKKINLSKLSFEKTVVADLNKAQQFSVKGGEPATLQIPQCQTRWLPCETKPAD</sequence>
<proteinExistence type="predicted"/>
<evidence type="ECO:0008006" key="3">
    <source>
        <dbReference type="Google" id="ProtNLM"/>
    </source>
</evidence>
<dbReference type="RefSeq" id="WP_158538560.1">
    <property type="nucleotide sequence ID" value="NZ_QLLL01000002.1"/>
</dbReference>
<comment type="caution">
    <text evidence="1">The sequence shown here is derived from an EMBL/GenBank/DDBJ whole genome shotgun (WGS) entry which is preliminary data.</text>
</comment>